<evidence type="ECO:0000313" key="1">
    <source>
        <dbReference type="EMBL" id="KAI5063505.1"/>
    </source>
</evidence>
<comment type="caution">
    <text evidence="1">The sequence shown here is derived from an EMBL/GenBank/DDBJ whole genome shotgun (WGS) entry which is preliminary data.</text>
</comment>
<dbReference type="Proteomes" id="UP000886520">
    <property type="component" value="Chromosome 21"/>
</dbReference>
<organism evidence="1 2">
    <name type="scientific">Adiantum capillus-veneris</name>
    <name type="common">Maidenhair fern</name>
    <dbReference type="NCBI Taxonomy" id="13818"/>
    <lineage>
        <taxon>Eukaryota</taxon>
        <taxon>Viridiplantae</taxon>
        <taxon>Streptophyta</taxon>
        <taxon>Embryophyta</taxon>
        <taxon>Tracheophyta</taxon>
        <taxon>Polypodiopsida</taxon>
        <taxon>Polypodiidae</taxon>
        <taxon>Polypodiales</taxon>
        <taxon>Pteridineae</taxon>
        <taxon>Pteridaceae</taxon>
        <taxon>Vittarioideae</taxon>
        <taxon>Adiantum</taxon>
    </lineage>
</organism>
<dbReference type="AlphaFoldDB" id="A0A9D4Z757"/>
<name>A0A9D4Z757_ADICA</name>
<dbReference type="OrthoDB" id="448946at2759"/>
<proteinExistence type="predicted"/>
<dbReference type="PANTHER" id="PTHR37203:SF3">
    <property type="entry name" value="SLR0975 PROTEIN"/>
    <property type="match status" value="1"/>
</dbReference>
<evidence type="ECO:0000313" key="2">
    <source>
        <dbReference type="Proteomes" id="UP000886520"/>
    </source>
</evidence>
<dbReference type="EMBL" id="JABFUD020000021">
    <property type="protein sequence ID" value="KAI5063505.1"/>
    <property type="molecule type" value="Genomic_DNA"/>
</dbReference>
<dbReference type="PANTHER" id="PTHR37203">
    <property type="match status" value="1"/>
</dbReference>
<protein>
    <submittedName>
        <fullName evidence="1">Uncharacterized protein</fullName>
    </submittedName>
</protein>
<sequence length="305" mass="33933">MREHAATLDRDLRDVLELASDAELHDLANILYGQSLLSPLLKSVTRGDGSHKKFDQETEEREALVERLESRFLYLGADAKETLRGWRPTYRAILLGVRAKLNVHCSAKLSTEDLEAEIFLHLLQQNTRERTNISLQSPWKHQLAGSAERVNHMDQYSKNLHVALRLGGAEFLKVLLKGGGVFSVSFLQRMVARRIGGRVLVEMARYQVAKEVVKKGGRAAAVNLQARVAVLAARQGLVGAASCYAALQRTSMLFGPLLWGTFLAEVVIKSVGTDYARVVKAIYAFAQIRLLRTYGWTPAKQGRPA</sequence>
<gene>
    <name evidence="1" type="ORF">GOP47_0022052</name>
</gene>
<accession>A0A9D4Z757</accession>
<keyword evidence="2" id="KW-1185">Reference proteome</keyword>
<reference evidence="1" key="1">
    <citation type="submission" date="2021-01" db="EMBL/GenBank/DDBJ databases">
        <title>Adiantum capillus-veneris genome.</title>
        <authorList>
            <person name="Fang Y."/>
            <person name="Liao Q."/>
        </authorList>
    </citation>
    <scope>NUCLEOTIDE SEQUENCE</scope>
    <source>
        <strain evidence="1">H3</strain>
        <tissue evidence="1">Leaf</tissue>
    </source>
</reference>